<feature type="domain" description="VTT" evidence="8">
    <location>
        <begin position="46"/>
        <end position="155"/>
    </location>
</feature>
<dbReference type="PANTHER" id="PTHR42709">
    <property type="entry name" value="ALKALINE PHOSPHATASE LIKE PROTEIN"/>
    <property type="match status" value="1"/>
</dbReference>
<organism evidence="9 10">
    <name type="scientific">Sulfoacidibacillus ferrooxidans</name>
    <dbReference type="NCBI Taxonomy" id="2005001"/>
    <lineage>
        <taxon>Bacteria</taxon>
        <taxon>Bacillati</taxon>
        <taxon>Bacillota</taxon>
        <taxon>Bacilli</taxon>
        <taxon>Bacillales</taxon>
        <taxon>Alicyclobacillaceae</taxon>
        <taxon>Sulfoacidibacillus</taxon>
    </lineage>
</organism>
<dbReference type="Proteomes" id="UP001139263">
    <property type="component" value="Unassembled WGS sequence"/>
</dbReference>
<accession>A0A9X1VAZ6</accession>
<dbReference type="GO" id="GO:0005886">
    <property type="term" value="C:plasma membrane"/>
    <property type="evidence" value="ECO:0007669"/>
    <property type="project" value="UniProtKB-SubCell"/>
</dbReference>
<comment type="caution">
    <text evidence="9">The sequence shown here is derived from an EMBL/GenBank/DDBJ whole genome shotgun (WGS) entry which is preliminary data.</text>
</comment>
<keyword evidence="4 7" id="KW-0812">Transmembrane</keyword>
<feature type="transmembrane region" description="Helical" evidence="7">
    <location>
        <begin position="169"/>
        <end position="187"/>
    </location>
</feature>
<keyword evidence="3" id="KW-1003">Cell membrane</keyword>
<proteinExistence type="inferred from homology"/>
<gene>
    <name evidence="9" type="ORF">MM817_02257</name>
</gene>
<name>A0A9X1VAZ6_9BACL</name>
<feature type="transmembrane region" description="Helical" evidence="7">
    <location>
        <begin position="132"/>
        <end position="157"/>
    </location>
</feature>
<keyword evidence="5 7" id="KW-1133">Transmembrane helix</keyword>
<protein>
    <recommendedName>
        <fullName evidence="8">VTT domain-containing protein</fullName>
    </recommendedName>
</protein>
<feature type="transmembrane region" description="Helical" evidence="7">
    <location>
        <begin position="12"/>
        <end position="29"/>
    </location>
</feature>
<feature type="transmembrane region" description="Helical" evidence="7">
    <location>
        <begin position="49"/>
        <end position="71"/>
    </location>
</feature>
<dbReference type="Pfam" id="PF09335">
    <property type="entry name" value="VTT_dom"/>
    <property type="match status" value="1"/>
</dbReference>
<evidence type="ECO:0000256" key="3">
    <source>
        <dbReference type="ARBA" id="ARBA00022475"/>
    </source>
</evidence>
<dbReference type="AlphaFoldDB" id="A0A9X1VAZ6"/>
<reference evidence="9" key="1">
    <citation type="submission" date="2022-03" db="EMBL/GenBank/DDBJ databases">
        <title>Draft Genome Sequence of Firmicute Strain S0AB, a Heterotrophic Iron/Sulfur-Oxidizing Extreme Acidophile.</title>
        <authorList>
            <person name="Vergara E."/>
            <person name="Pakostova E."/>
            <person name="Johnson D.B."/>
            <person name="Holmes D.S."/>
        </authorList>
    </citation>
    <scope>NUCLEOTIDE SEQUENCE</scope>
    <source>
        <strain evidence="9">S0AB</strain>
    </source>
</reference>
<evidence type="ECO:0000256" key="6">
    <source>
        <dbReference type="ARBA" id="ARBA00023136"/>
    </source>
</evidence>
<evidence type="ECO:0000256" key="5">
    <source>
        <dbReference type="ARBA" id="ARBA00022989"/>
    </source>
</evidence>
<dbReference type="EMBL" id="JALBUF010000007">
    <property type="protein sequence ID" value="MCI0183965.1"/>
    <property type="molecule type" value="Genomic_DNA"/>
</dbReference>
<sequence length="202" mass="22319">MHTVMLWLTHEGLWGIFFGVLGEAFLLPLPAETLATFGSIEASKGFYPLWLLLIVLFSATYIGSITAYWIGRGIGKVAMLRVYKKLRIKDEHIALAEKQLVKYSVPLLLAYRFLVGIRGLIPYVAGANRIPFAIFALTSAIGAALWVVVFAVFGRLLESLVSMLSEYQIHTLILIVFVALVSGYAGYRIGKRAGLSSSDHRP</sequence>
<keyword evidence="10" id="KW-1185">Reference proteome</keyword>
<evidence type="ECO:0000256" key="7">
    <source>
        <dbReference type="SAM" id="Phobius"/>
    </source>
</evidence>
<dbReference type="PANTHER" id="PTHR42709:SF6">
    <property type="entry name" value="UNDECAPRENYL PHOSPHATE TRANSPORTER A"/>
    <property type="match status" value="1"/>
</dbReference>
<evidence type="ECO:0000256" key="1">
    <source>
        <dbReference type="ARBA" id="ARBA00004651"/>
    </source>
</evidence>
<comment type="similarity">
    <text evidence="2">Belongs to the DedA family.</text>
</comment>
<dbReference type="InterPro" id="IPR051311">
    <property type="entry name" value="DedA_domain"/>
</dbReference>
<evidence type="ECO:0000256" key="4">
    <source>
        <dbReference type="ARBA" id="ARBA00022692"/>
    </source>
</evidence>
<dbReference type="RefSeq" id="WP_241715006.1">
    <property type="nucleotide sequence ID" value="NZ_JALBUF010000007.1"/>
</dbReference>
<comment type="subcellular location">
    <subcellularLocation>
        <location evidence="1">Cell membrane</location>
        <topology evidence="1">Multi-pass membrane protein</topology>
    </subcellularLocation>
</comment>
<evidence type="ECO:0000313" key="10">
    <source>
        <dbReference type="Proteomes" id="UP001139263"/>
    </source>
</evidence>
<dbReference type="InterPro" id="IPR032816">
    <property type="entry name" value="VTT_dom"/>
</dbReference>
<evidence type="ECO:0000259" key="8">
    <source>
        <dbReference type="Pfam" id="PF09335"/>
    </source>
</evidence>
<evidence type="ECO:0000256" key="2">
    <source>
        <dbReference type="ARBA" id="ARBA00010792"/>
    </source>
</evidence>
<evidence type="ECO:0000313" key="9">
    <source>
        <dbReference type="EMBL" id="MCI0183965.1"/>
    </source>
</evidence>
<keyword evidence="6 7" id="KW-0472">Membrane</keyword>